<protein>
    <submittedName>
        <fullName evidence="2">Uncharacterized protein</fullName>
    </submittedName>
</protein>
<dbReference type="Proteomes" id="UP000749559">
    <property type="component" value="Unassembled WGS sequence"/>
</dbReference>
<name>A0A8J1UR47_OWEFU</name>
<evidence type="ECO:0000313" key="3">
    <source>
        <dbReference type="Proteomes" id="UP000749559"/>
    </source>
</evidence>
<reference evidence="2" key="1">
    <citation type="submission" date="2022-03" db="EMBL/GenBank/DDBJ databases">
        <authorList>
            <person name="Martin C."/>
        </authorList>
    </citation>
    <scope>NUCLEOTIDE SEQUENCE</scope>
</reference>
<organism evidence="2 3">
    <name type="scientific">Owenia fusiformis</name>
    <name type="common">Polychaete worm</name>
    <dbReference type="NCBI Taxonomy" id="6347"/>
    <lineage>
        <taxon>Eukaryota</taxon>
        <taxon>Metazoa</taxon>
        <taxon>Spiralia</taxon>
        <taxon>Lophotrochozoa</taxon>
        <taxon>Annelida</taxon>
        <taxon>Polychaeta</taxon>
        <taxon>Sedentaria</taxon>
        <taxon>Canalipalpata</taxon>
        <taxon>Sabellida</taxon>
        <taxon>Oweniida</taxon>
        <taxon>Oweniidae</taxon>
        <taxon>Owenia</taxon>
    </lineage>
</organism>
<dbReference type="EMBL" id="CAIIXF020000003">
    <property type="protein sequence ID" value="CAH1778876.1"/>
    <property type="molecule type" value="Genomic_DNA"/>
</dbReference>
<evidence type="ECO:0000256" key="1">
    <source>
        <dbReference type="SAM" id="MobiDB-lite"/>
    </source>
</evidence>
<proteinExistence type="predicted"/>
<feature type="compositionally biased region" description="Polar residues" evidence="1">
    <location>
        <begin position="194"/>
        <end position="212"/>
    </location>
</feature>
<keyword evidence="3" id="KW-1185">Reference proteome</keyword>
<sequence>MLPDDRELFKLVSKRQFRIRPQTKKKRLQMEMSLSGEVLFDDTDSSRESSDGEVTQAGRLQFLHSGISKLKRPLDHEQEITAEIPELAKKKKNVKEQQWWLEEDDKGKLFICVNGGRLVSPATAREFQELIWIGHGRGKDEIWMKFAGEANGVRRQRGTFDTTRNAFTRSVNKKSNKTMICSIVMNGKLMQTNSELSKKSQGSKSNSPNTSIKIDIPAPLQEQYTLPTLIDTFKIPLHKIKHAPEEYLARETGNQVIECVGQIAFISIMLPTSYKGEHRQAPAYYAIGGNEVLEAMRDKDENTMIECQLFKCETIKEALIVGNTYIRNICSLYNPMTFQDMVRQAQRCLKNNIERKDILEILSNLGGKVKNSLSTIMSTASMAASDFEMVEELFTKHEETSSNSINQNLFRTIQGFNDISKTRALKTATKHGLNQGTAMILKLKNKQLLKTEFLKISGHSTFELMLQDIDYNEEDLNRFVDAKVQYKVPSEFYKHVHDILKTKDNQPIVNQHQDQQQVPDLDVHVDNSDTDTDTSPTSIVIKMEISNNGKDITSDARVKKIIDSHTLVIRELVKKINF</sequence>
<accession>A0A8J1UR47</accession>
<feature type="region of interest" description="Disordered" evidence="1">
    <location>
        <begin position="194"/>
        <end position="214"/>
    </location>
</feature>
<evidence type="ECO:0000313" key="2">
    <source>
        <dbReference type="EMBL" id="CAH1778876.1"/>
    </source>
</evidence>
<gene>
    <name evidence="2" type="ORF">OFUS_LOCUS5738</name>
</gene>
<comment type="caution">
    <text evidence="2">The sequence shown here is derived from an EMBL/GenBank/DDBJ whole genome shotgun (WGS) entry which is preliminary data.</text>
</comment>
<dbReference type="AlphaFoldDB" id="A0A8J1UR47"/>
<dbReference type="OrthoDB" id="6159933at2759"/>